<keyword evidence="2" id="KW-1133">Transmembrane helix</keyword>
<evidence type="ECO:0000256" key="1">
    <source>
        <dbReference type="SAM" id="Coils"/>
    </source>
</evidence>
<proteinExistence type="predicted"/>
<evidence type="ECO:0000256" key="2">
    <source>
        <dbReference type="SAM" id="Phobius"/>
    </source>
</evidence>
<keyword evidence="2" id="KW-0472">Membrane</keyword>
<dbReference type="EMBL" id="LR796495">
    <property type="protein sequence ID" value="CAB4148225.1"/>
    <property type="molecule type" value="Genomic_DNA"/>
</dbReference>
<feature type="coiled-coil region" evidence="1">
    <location>
        <begin position="38"/>
        <end position="86"/>
    </location>
</feature>
<feature type="transmembrane region" description="Helical" evidence="2">
    <location>
        <begin position="7"/>
        <end position="25"/>
    </location>
</feature>
<sequence length="101" mass="11722">MEHWNEVILPTLTAFFASVITWIFGRKKAQVEVEAGEITNVQEAIKIWREMANDMKQEVADLKAKVETLTAEIHSLRTENIELRSKLDEDKPKRVRSTKKI</sequence>
<evidence type="ECO:0000313" key="3">
    <source>
        <dbReference type="EMBL" id="CAB4148225.1"/>
    </source>
</evidence>
<accession>A0A6J5MMD1</accession>
<organism evidence="3">
    <name type="scientific">uncultured Caudovirales phage</name>
    <dbReference type="NCBI Taxonomy" id="2100421"/>
    <lineage>
        <taxon>Viruses</taxon>
        <taxon>Duplodnaviria</taxon>
        <taxon>Heunggongvirae</taxon>
        <taxon>Uroviricota</taxon>
        <taxon>Caudoviricetes</taxon>
        <taxon>Peduoviridae</taxon>
        <taxon>Maltschvirus</taxon>
        <taxon>Maltschvirus maltsch</taxon>
    </lineage>
</organism>
<keyword evidence="2" id="KW-0812">Transmembrane</keyword>
<reference evidence="3" key="1">
    <citation type="submission" date="2020-04" db="EMBL/GenBank/DDBJ databases">
        <authorList>
            <person name="Chiriac C."/>
            <person name="Salcher M."/>
            <person name="Ghai R."/>
            <person name="Kavagutti S V."/>
        </authorList>
    </citation>
    <scope>NUCLEOTIDE SEQUENCE</scope>
</reference>
<keyword evidence="1" id="KW-0175">Coiled coil</keyword>
<name>A0A6J5MMD1_9CAUD</name>
<gene>
    <name evidence="3" type="ORF">UFOVP520_4</name>
</gene>
<protein>
    <submittedName>
        <fullName evidence="3">Uncharacterized protein</fullName>
    </submittedName>
</protein>